<dbReference type="Proteomes" id="UP001162060">
    <property type="component" value="Unassembled WGS sequence"/>
</dbReference>
<evidence type="ECO:0000313" key="3">
    <source>
        <dbReference type="Proteomes" id="UP001162060"/>
    </source>
</evidence>
<evidence type="ECO:0000256" key="1">
    <source>
        <dbReference type="SAM" id="MobiDB-lite"/>
    </source>
</evidence>
<name>A0AAV1UFN0_9STRA</name>
<dbReference type="AlphaFoldDB" id="A0AAV1UFN0"/>
<gene>
    <name evidence="2" type="ORF">PM001_LOCUS18511</name>
</gene>
<accession>A0AAV1UFN0</accession>
<dbReference type="EMBL" id="CAKLBY020000194">
    <property type="protein sequence ID" value="CAK7933361.1"/>
    <property type="molecule type" value="Genomic_DNA"/>
</dbReference>
<reference evidence="2" key="1">
    <citation type="submission" date="2024-01" db="EMBL/GenBank/DDBJ databases">
        <authorList>
            <person name="Webb A."/>
        </authorList>
    </citation>
    <scope>NUCLEOTIDE SEQUENCE</scope>
    <source>
        <strain evidence="2">Pm1</strain>
    </source>
</reference>
<organism evidence="2 3">
    <name type="scientific">Peronospora matthiolae</name>
    <dbReference type="NCBI Taxonomy" id="2874970"/>
    <lineage>
        <taxon>Eukaryota</taxon>
        <taxon>Sar</taxon>
        <taxon>Stramenopiles</taxon>
        <taxon>Oomycota</taxon>
        <taxon>Peronosporomycetes</taxon>
        <taxon>Peronosporales</taxon>
        <taxon>Peronosporaceae</taxon>
        <taxon>Peronospora</taxon>
    </lineage>
</organism>
<sequence length="67" mass="7612">MREHVTRTLAASAIQRVEAATECYGVCRECALRVMVTRTTHTGADWTNQRAAMRADSFQPMPERDKQ</sequence>
<comment type="caution">
    <text evidence="2">The sequence shown here is derived from an EMBL/GenBank/DDBJ whole genome shotgun (WGS) entry which is preliminary data.</text>
</comment>
<evidence type="ECO:0000313" key="2">
    <source>
        <dbReference type="EMBL" id="CAK7933361.1"/>
    </source>
</evidence>
<proteinExistence type="predicted"/>
<feature type="region of interest" description="Disordered" evidence="1">
    <location>
        <begin position="47"/>
        <end position="67"/>
    </location>
</feature>
<protein>
    <submittedName>
        <fullName evidence="2">Uncharacterized protein</fullName>
    </submittedName>
</protein>